<accession>A0A1H8I4S6</accession>
<keyword evidence="1" id="KW-0812">Transmembrane</keyword>
<sequence>MNKSDELFSVEELMRFQAVCKSHVDAAAKAPLVICTTVLVGLVLAVVVYIEWEIVYRVFDYLAGDTNEYWSPTLMGLTAAIMIIGFHLLLKTKADNWAVKIVEKSVEFLIPLYLCGIGLLIAAILFADGLNSMVEMEMPIMFGAIPEAAEQGWVETFFDHVTNPLAVLAFSIGIGGLAIVNIFVAHKLLTIIITNLEAVFDRISRAKTAINDHKIILRKQKEYSELGSELGDLLIWDDHYIRTIIANEVISAISDALLPHKKWLQDSQYSADFRFETHQKADPKQIAKDIAKIEAIRHQDILNAMNPKLLEKKS</sequence>
<evidence type="ECO:0000313" key="2">
    <source>
        <dbReference type="EMBL" id="SEN63489.1"/>
    </source>
</evidence>
<dbReference type="RefSeq" id="WP_090634408.1">
    <property type="nucleotide sequence ID" value="NZ_FOCP01000029.1"/>
</dbReference>
<proteinExistence type="predicted"/>
<evidence type="ECO:0000313" key="3">
    <source>
        <dbReference type="Proteomes" id="UP000199459"/>
    </source>
</evidence>
<reference evidence="2 3" key="1">
    <citation type="submission" date="2016-10" db="EMBL/GenBank/DDBJ databases">
        <authorList>
            <person name="de Groot N.N."/>
        </authorList>
    </citation>
    <scope>NUCLEOTIDE SEQUENCE [LARGE SCALE GENOMIC DNA]</scope>
    <source>
        <strain evidence="2 3">Nm22</strain>
    </source>
</reference>
<feature type="transmembrane region" description="Helical" evidence="1">
    <location>
        <begin position="30"/>
        <end position="50"/>
    </location>
</feature>
<dbReference type="EMBL" id="FOCP01000029">
    <property type="protein sequence ID" value="SEN63489.1"/>
    <property type="molecule type" value="Genomic_DNA"/>
</dbReference>
<dbReference type="OrthoDB" id="9255539at2"/>
<feature type="transmembrane region" description="Helical" evidence="1">
    <location>
        <begin position="165"/>
        <end position="184"/>
    </location>
</feature>
<dbReference type="AlphaFoldDB" id="A0A1H8I4S6"/>
<feature type="transmembrane region" description="Helical" evidence="1">
    <location>
        <begin position="70"/>
        <end position="90"/>
    </location>
</feature>
<keyword evidence="1" id="KW-1133">Transmembrane helix</keyword>
<gene>
    <name evidence="2" type="ORF">SAMN05216325_1297</name>
</gene>
<name>A0A1H8I4S6_9PROT</name>
<feature type="transmembrane region" description="Helical" evidence="1">
    <location>
        <begin position="110"/>
        <end position="127"/>
    </location>
</feature>
<keyword evidence="1" id="KW-0472">Membrane</keyword>
<evidence type="ECO:0000256" key="1">
    <source>
        <dbReference type="SAM" id="Phobius"/>
    </source>
</evidence>
<dbReference type="Proteomes" id="UP000199459">
    <property type="component" value="Unassembled WGS sequence"/>
</dbReference>
<protein>
    <submittedName>
        <fullName evidence="2">Uncharacterized protein</fullName>
    </submittedName>
</protein>
<organism evidence="2 3">
    <name type="scientific">Nitrosomonas marina</name>
    <dbReference type="NCBI Taxonomy" id="917"/>
    <lineage>
        <taxon>Bacteria</taxon>
        <taxon>Pseudomonadati</taxon>
        <taxon>Pseudomonadota</taxon>
        <taxon>Betaproteobacteria</taxon>
        <taxon>Nitrosomonadales</taxon>
        <taxon>Nitrosomonadaceae</taxon>
        <taxon>Nitrosomonas</taxon>
    </lineage>
</organism>